<protein>
    <submittedName>
        <fullName evidence="1">Uncharacterized protein</fullName>
    </submittedName>
</protein>
<accession>A0ACC2JQF7</accession>
<comment type="caution">
    <text evidence="1">The sequence shown here is derived from an EMBL/GenBank/DDBJ whole genome shotgun (WGS) entry which is preliminary data.</text>
</comment>
<gene>
    <name evidence="1" type="ORF">O1611_g4037</name>
</gene>
<evidence type="ECO:0000313" key="2">
    <source>
        <dbReference type="Proteomes" id="UP001153332"/>
    </source>
</evidence>
<dbReference type="EMBL" id="JAPUUL010000717">
    <property type="protein sequence ID" value="KAJ8129594.1"/>
    <property type="molecule type" value="Genomic_DNA"/>
</dbReference>
<evidence type="ECO:0000313" key="1">
    <source>
        <dbReference type="EMBL" id="KAJ8129594.1"/>
    </source>
</evidence>
<dbReference type="Proteomes" id="UP001153332">
    <property type="component" value="Unassembled WGS sequence"/>
</dbReference>
<reference evidence="1" key="1">
    <citation type="submission" date="2022-12" db="EMBL/GenBank/DDBJ databases">
        <title>Genome Sequence of Lasiodiplodia mahajangana.</title>
        <authorList>
            <person name="Buettner E."/>
        </authorList>
    </citation>
    <scope>NUCLEOTIDE SEQUENCE</scope>
    <source>
        <strain evidence="1">VT137</strain>
    </source>
</reference>
<organism evidence="1 2">
    <name type="scientific">Lasiodiplodia mahajangana</name>
    <dbReference type="NCBI Taxonomy" id="1108764"/>
    <lineage>
        <taxon>Eukaryota</taxon>
        <taxon>Fungi</taxon>
        <taxon>Dikarya</taxon>
        <taxon>Ascomycota</taxon>
        <taxon>Pezizomycotina</taxon>
        <taxon>Dothideomycetes</taxon>
        <taxon>Dothideomycetes incertae sedis</taxon>
        <taxon>Botryosphaeriales</taxon>
        <taxon>Botryosphaeriaceae</taxon>
        <taxon>Lasiodiplodia</taxon>
    </lineage>
</organism>
<sequence length="373" mass="42111">MDQESITASAESTMKAKLIGIQENHSRPRPQLWPVYIERTGVSKPTQCLFLAADGSLKWVAVNAGVFPGDWSFKSTSHLVFPPFPTGTWNVGQIRRREDGEVAVTKTLEMTDLEGIKNTWHPTNIDFAEFAIVGQSKANGRLWTAKHPRFNDKLVFVKIDPWLTDVSRRAMETETRAYQLIDGLGIAPNFLGHVTYYGAVIGFILEWVEGAYNSEKADQLDRLAAIKKLHALGISHGSAHHENFLKIGKDILIIDFESSRFGDRATDEWKKRDIQRISDFDMDMWDIIPAEDVDEYFYPKALESKFFDDMEDDWICWTDDSEAGYSGYADSDDSAWETVSDSEDGESSEDDNGPDSNPPAPMNEEVVEQGDKH</sequence>
<keyword evidence="2" id="KW-1185">Reference proteome</keyword>
<proteinExistence type="predicted"/>
<name>A0ACC2JQF7_9PEZI</name>